<comment type="pathway">
    <text evidence="1">Glycan biosynthesis; trehalose biosynthesis.</text>
</comment>
<dbReference type="InterPro" id="IPR006379">
    <property type="entry name" value="HAD-SF_hydro_IIB"/>
</dbReference>
<dbReference type="InterPro" id="IPR036412">
    <property type="entry name" value="HAD-like_sf"/>
</dbReference>
<proteinExistence type="inferred from homology"/>
<dbReference type="Pfam" id="PF02358">
    <property type="entry name" value="Trehalose_PPase"/>
    <property type="match status" value="1"/>
</dbReference>
<dbReference type="EMBL" id="CAFBLU010000032">
    <property type="protein sequence ID" value="CAB4880753.1"/>
    <property type="molecule type" value="Genomic_DNA"/>
</dbReference>
<evidence type="ECO:0000256" key="2">
    <source>
        <dbReference type="ARBA" id="ARBA00008770"/>
    </source>
</evidence>
<dbReference type="PANTHER" id="PTHR43768">
    <property type="entry name" value="TREHALOSE 6-PHOSPHATE PHOSPHATASE"/>
    <property type="match status" value="1"/>
</dbReference>
<comment type="similarity">
    <text evidence="2">Belongs to the trehalose phosphatase family.</text>
</comment>
<protein>
    <recommendedName>
        <fullName evidence="3">trehalose-phosphatase</fullName>
        <ecNumber evidence="3">3.1.3.12</ecNumber>
    </recommendedName>
</protein>
<organism evidence="5">
    <name type="scientific">freshwater metagenome</name>
    <dbReference type="NCBI Taxonomy" id="449393"/>
    <lineage>
        <taxon>unclassified sequences</taxon>
        <taxon>metagenomes</taxon>
        <taxon>ecological metagenomes</taxon>
    </lineage>
</organism>
<dbReference type="InterPro" id="IPR044651">
    <property type="entry name" value="OTSB-like"/>
</dbReference>
<accession>A0A6J7EMJ8</accession>
<dbReference type="GO" id="GO:0004805">
    <property type="term" value="F:trehalose-phosphatase activity"/>
    <property type="evidence" value="ECO:0007669"/>
    <property type="project" value="UniProtKB-EC"/>
</dbReference>
<dbReference type="Gene3D" id="3.40.50.1000">
    <property type="entry name" value="HAD superfamily/HAD-like"/>
    <property type="match status" value="1"/>
</dbReference>
<sequence length="268" mass="28268">MTTDPTALLFETLSKDPATTAILLDVDGTLAPIVRDSRDASVPVPVRTALVKLARHFGLVACVSGRQAEDARRVVGAGGLSYIGGHGSEFLLPGDWEATVDPELEAWTEPVQEAAAEAIRDLSSLGIRREDKGAISALHWRGTPDENACRTALEGVAVRAEEAGLVAHWGKKVLEIRPPAAFNKGMGIRHLLADSPLQTALYIGDDVTDIDAFAELGAMVVEGWLDSATKVAVESPEAPPELLAAADFLVEGTAGVHALLERLAVGKT</sequence>
<name>A0A6J7EMJ8_9ZZZZ</name>
<dbReference type="Gene3D" id="3.30.70.1020">
    <property type="entry name" value="Trehalose-6-phosphate phosphatase related protein, domain 2"/>
    <property type="match status" value="1"/>
</dbReference>
<gene>
    <name evidence="5" type="ORF">UFOPK3444_01397</name>
</gene>
<evidence type="ECO:0000256" key="1">
    <source>
        <dbReference type="ARBA" id="ARBA00005199"/>
    </source>
</evidence>
<dbReference type="SUPFAM" id="SSF56784">
    <property type="entry name" value="HAD-like"/>
    <property type="match status" value="1"/>
</dbReference>
<evidence type="ECO:0000313" key="5">
    <source>
        <dbReference type="EMBL" id="CAB4880753.1"/>
    </source>
</evidence>
<dbReference type="GO" id="GO:0005992">
    <property type="term" value="P:trehalose biosynthetic process"/>
    <property type="evidence" value="ECO:0007669"/>
    <property type="project" value="UniProtKB-UniPathway"/>
</dbReference>
<evidence type="ECO:0000256" key="4">
    <source>
        <dbReference type="ARBA" id="ARBA00022801"/>
    </source>
</evidence>
<dbReference type="EC" id="3.1.3.12" evidence="3"/>
<keyword evidence="4" id="KW-0378">Hydrolase</keyword>
<dbReference type="NCBIfam" id="TIGR00685">
    <property type="entry name" value="T6PP"/>
    <property type="match status" value="1"/>
</dbReference>
<dbReference type="InterPro" id="IPR003337">
    <property type="entry name" value="Trehalose_PPase"/>
</dbReference>
<dbReference type="AlphaFoldDB" id="A0A6J7EMJ8"/>
<dbReference type="PANTHER" id="PTHR43768:SF3">
    <property type="entry name" value="TREHALOSE 6-PHOSPHATE PHOSPHATASE"/>
    <property type="match status" value="1"/>
</dbReference>
<evidence type="ECO:0000256" key="3">
    <source>
        <dbReference type="ARBA" id="ARBA00013086"/>
    </source>
</evidence>
<reference evidence="5" key="1">
    <citation type="submission" date="2020-05" db="EMBL/GenBank/DDBJ databases">
        <authorList>
            <person name="Chiriac C."/>
            <person name="Salcher M."/>
            <person name="Ghai R."/>
            <person name="Kavagutti S V."/>
        </authorList>
    </citation>
    <scope>NUCLEOTIDE SEQUENCE</scope>
</reference>
<dbReference type="UniPathway" id="UPA00299"/>
<dbReference type="NCBIfam" id="TIGR01484">
    <property type="entry name" value="HAD-SF-IIB"/>
    <property type="match status" value="1"/>
</dbReference>
<dbReference type="InterPro" id="IPR023214">
    <property type="entry name" value="HAD_sf"/>
</dbReference>